<sequence>MQFYNIFWSIVLLVISIISLSFANEITDQQHENQLKSYDRVTTTLIVDQKQQLANEEIFKKMEELARADLNTEVEESLNRQKRDLGLTCRIGGNDACAKRCNRRRSRRGYCNLRGICICRVKLLRAINY</sequence>
<evidence type="ECO:0000313" key="4">
    <source>
        <dbReference type="EnsemblMetazoa" id="GBRI000884-PA"/>
    </source>
</evidence>
<feature type="domain" description="Invertebrate defensins family profile" evidence="3">
    <location>
        <begin position="86"/>
        <end position="121"/>
    </location>
</feature>
<evidence type="ECO:0000256" key="2">
    <source>
        <dbReference type="SAM" id="SignalP"/>
    </source>
</evidence>
<dbReference type="GO" id="GO:0050830">
    <property type="term" value="P:defense response to Gram-positive bacterium"/>
    <property type="evidence" value="ECO:0007669"/>
    <property type="project" value="UniProtKB-ARBA"/>
</dbReference>
<keyword evidence="5" id="KW-1185">Reference proteome</keyword>
<reference evidence="4" key="2">
    <citation type="submission" date="2020-05" db="UniProtKB">
        <authorList>
            <consortium name="EnsemblMetazoa"/>
        </authorList>
    </citation>
    <scope>IDENTIFICATION</scope>
    <source>
        <strain evidence="4">IAEA</strain>
    </source>
</reference>
<dbReference type="GO" id="GO:0005576">
    <property type="term" value="C:extracellular region"/>
    <property type="evidence" value="ECO:0007669"/>
    <property type="project" value="UniProtKB-ARBA"/>
</dbReference>
<evidence type="ECO:0000313" key="5">
    <source>
        <dbReference type="Proteomes" id="UP000091820"/>
    </source>
</evidence>
<evidence type="ECO:0000259" key="3">
    <source>
        <dbReference type="PROSITE" id="PS51378"/>
    </source>
</evidence>
<keyword evidence="2" id="KW-0732">Signal</keyword>
<feature type="signal peptide" evidence="2">
    <location>
        <begin position="1"/>
        <end position="23"/>
    </location>
</feature>
<dbReference type="SUPFAM" id="SSF57095">
    <property type="entry name" value="Scorpion toxin-like"/>
    <property type="match status" value="1"/>
</dbReference>
<feature type="chain" id="PRO_5008399868" description="Invertebrate defensins family profile domain-containing protein" evidence="2">
    <location>
        <begin position="24"/>
        <end position="129"/>
    </location>
</feature>
<reference evidence="5" key="1">
    <citation type="submission" date="2014-03" db="EMBL/GenBank/DDBJ databases">
        <authorList>
            <person name="Aksoy S."/>
            <person name="Warren W."/>
            <person name="Wilson R.K."/>
        </authorList>
    </citation>
    <scope>NUCLEOTIDE SEQUENCE [LARGE SCALE GENOMIC DNA]</scope>
    <source>
        <strain evidence="5">IAEA</strain>
    </source>
</reference>
<dbReference type="AlphaFoldDB" id="A0A1A9VZV7"/>
<accession>A0A1A9VZV7</accession>
<dbReference type="VEuPathDB" id="VectorBase:GBRI000884"/>
<name>A0A1A9VZV7_9MUSC</name>
<protein>
    <recommendedName>
        <fullName evidence="3">Invertebrate defensins family profile domain-containing protein</fullName>
    </recommendedName>
</protein>
<dbReference type="InterPro" id="IPR001542">
    <property type="entry name" value="Defensin_invertebrate/fungal"/>
</dbReference>
<dbReference type="InterPro" id="IPR036574">
    <property type="entry name" value="Scorpion_toxin-like_sf"/>
</dbReference>
<evidence type="ECO:0000256" key="1">
    <source>
        <dbReference type="ARBA" id="ARBA00023157"/>
    </source>
</evidence>
<organism evidence="4 5">
    <name type="scientific">Glossina brevipalpis</name>
    <dbReference type="NCBI Taxonomy" id="37001"/>
    <lineage>
        <taxon>Eukaryota</taxon>
        <taxon>Metazoa</taxon>
        <taxon>Ecdysozoa</taxon>
        <taxon>Arthropoda</taxon>
        <taxon>Hexapoda</taxon>
        <taxon>Insecta</taxon>
        <taxon>Pterygota</taxon>
        <taxon>Neoptera</taxon>
        <taxon>Endopterygota</taxon>
        <taxon>Diptera</taxon>
        <taxon>Brachycera</taxon>
        <taxon>Muscomorpha</taxon>
        <taxon>Hippoboscoidea</taxon>
        <taxon>Glossinidae</taxon>
        <taxon>Glossina</taxon>
    </lineage>
</organism>
<dbReference type="PROSITE" id="PS51378">
    <property type="entry name" value="INVERT_DEFENSINS"/>
    <property type="match status" value="1"/>
</dbReference>
<dbReference type="Proteomes" id="UP000091820">
    <property type="component" value="Unassembled WGS sequence"/>
</dbReference>
<dbReference type="EnsemblMetazoa" id="GBRI000884-RA">
    <property type="protein sequence ID" value="GBRI000884-PA"/>
    <property type="gene ID" value="GBRI000884"/>
</dbReference>
<keyword evidence="1" id="KW-1015">Disulfide bond</keyword>
<proteinExistence type="predicted"/>